<organism evidence="1">
    <name type="scientific">Lacrimispora sp. BS-2</name>
    <dbReference type="NCBI Taxonomy" id="3151850"/>
    <lineage>
        <taxon>Bacteria</taxon>
        <taxon>Bacillati</taxon>
        <taxon>Bacillota</taxon>
        <taxon>Clostridia</taxon>
        <taxon>Lachnospirales</taxon>
        <taxon>Lachnospiraceae</taxon>
        <taxon>Lacrimispora</taxon>
    </lineage>
</organism>
<name>A0AAU7PV71_9FIRM</name>
<accession>A0AAU7PV71</accession>
<proteinExistence type="predicted"/>
<protein>
    <submittedName>
        <fullName evidence="1">Uncharacterized protein</fullName>
    </submittedName>
</protein>
<evidence type="ECO:0000313" key="1">
    <source>
        <dbReference type="EMBL" id="XBS56289.1"/>
    </source>
</evidence>
<reference evidence="1" key="1">
    <citation type="submission" date="2024-06" db="EMBL/GenBank/DDBJ databases">
        <title>Lacrimispora cavernae sp. nov., a novel anaerobe isolated from bat guano pile inside a cave.</title>
        <authorList>
            <person name="Miller S.L."/>
            <person name="Lu N."/>
            <person name="King J."/>
            <person name="Sankaranarayanan K."/>
            <person name="Lawson P.A."/>
        </authorList>
    </citation>
    <scope>NUCLEOTIDE SEQUENCE</scope>
    <source>
        <strain evidence="1">BS-2</strain>
    </source>
</reference>
<gene>
    <name evidence="1" type="ORF">ABFV83_13300</name>
</gene>
<dbReference type="EMBL" id="CP157940">
    <property type="protein sequence ID" value="XBS56289.1"/>
    <property type="molecule type" value="Genomic_DNA"/>
</dbReference>
<dbReference type="AlphaFoldDB" id="A0AAU7PV71"/>
<sequence length="22" mass="2329">MGYTGYSTGPCLHLGIRQTAAM</sequence>
<dbReference type="RefSeq" id="WP_349948920.1">
    <property type="nucleotide sequence ID" value="NZ_CP157940.1"/>
</dbReference>